<evidence type="ECO:0008006" key="8">
    <source>
        <dbReference type="Google" id="ProtNLM"/>
    </source>
</evidence>
<dbReference type="PRINTS" id="PR01399">
    <property type="entry name" value="ENTSNTHTASED"/>
</dbReference>
<evidence type="ECO:0000313" key="7">
    <source>
        <dbReference type="Proteomes" id="UP000186455"/>
    </source>
</evidence>
<evidence type="ECO:0000256" key="2">
    <source>
        <dbReference type="PIRSR" id="PIRSR603542-1"/>
    </source>
</evidence>
<keyword evidence="7" id="KW-1185">Reference proteome</keyword>
<protein>
    <recommendedName>
        <fullName evidence="8">4'-phosphopantetheinyl transferase</fullName>
    </recommendedName>
</protein>
<dbReference type="InterPro" id="IPR008278">
    <property type="entry name" value="4-PPantetheinyl_Trfase_dom"/>
</dbReference>
<dbReference type="EMBL" id="LFBV01000007">
    <property type="protein sequence ID" value="OKH92378.1"/>
    <property type="molecule type" value="Genomic_DNA"/>
</dbReference>
<feature type="binding site" evidence="2">
    <location>
        <begin position="78"/>
        <end position="79"/>
    </location>
    <ligand>
        <name>CoA</name>
        <dbReference type="ChEBI" id="CHEBI:57287"/>
    </ligand>
</feature>
<dbReference type="AlphaFoldDB" id="A0A1Q4V3F4"/>
<comment type="caution">
    <text evidence="6">The sequence shown here is derived from an EMBL/GenBank/DDBJ whole genome shotgun (WGS) entry which is preliminary data.</text>
</comment>
<feature type="binding site" evidence="2">
    <location>
        <position position="149"/>
    </location>
    <ligand>
        <name>CoA</name>
        <dbReference type="ChEBI" id="CHEBI:57287"/>
    </ligand>
</feature>
<dbReference type="GO" id="GO:0008897">
    <property type="term" value="F:holo-[acyl-carrier-protein] synthase activity"/>
    <property type="evidence" value="ECO:0007669"/>
    <property type="project" value="InterPro"/>
</dbReference>
<dbReference type="Pfam" id="PF17837">
    <property type="entry name" value="4PPT_N"/>
    <property type="match status" value="1"/>
</dbReference>
<comment type="cofactor">
    <cofactor evidence="3">
        <name>Mg(2+)</name>
        <dbReference type="ChEBI" id="CHEBI:18420"/>
    </cofactor>
</comment>
<feature type="binding site" evidence="3">
    <location>
        <position position="100"/>
    </location>
    <ligand>
        <name>Mg(2+)</name>
        <dbReference type="ChEBI" id="CHEBI:18420"/>
    </ligand>
</feature>
<dbReference type="GO" id="GO:0000287">
    <property type="term" value="F:magnesium ion binding"/>
    <property type="evidence" value="ECO:0007669"/>
    <property type="project" value="InterPro"/>
</dbReference>
<accession>A0A1Q4V3F4</accession>
<feature type="binding site" evidence="3">
    <location>
        <position position="102"/>
    </location>
    <ligand>
        <name>Mg(2+)</name>
        <dbReference type="ChEBI" id="CHEBI:18420"/>
    </ligand>
</feature>
<evidence type="ECO:0000313" key="6">
    <source>
        <dbReference type="EMBL" id="OKH92378.1"/>
    </source>
</evidence>
<feature type="binding site" evidence="2">
    <location>
        <position position="100"/>
    </location>
    <ligand>
        <name>CoA</name>
        <dbReference type="ChEBI" id="CHEBI:57287"/>
    </ligand>
</feature>
<dbReference type="GO" id="GO:0009239">
    <property type="term" value="P:enterobactin biosynthetic process"/>
    <property type="evidence" value="ECO:0007669"/>
    <property type="project" value="InterPro"/>
</dbReference>
<evidence type="ECO:0000256" key="1">
    <source>
        <dbReference type="ARBA" id="ARBA00022679"/>
    </source>
</evidence>
<dbReference type="SUPFAM" id="SSF56214">
    <property type="entry name" value="4'-phosphopantetheinyl transferase"/>
    <property type="match status" value="1"/>
</dbReference>
<dbReference type="InterPro" id="IPR041354">
    <property type="entry name" value="4PPT_N"/>
</dbReference>
<dbReference type="STRING" id="1048205.AB852_24965"/>
<reference evidence="6 7" key="1">
    <citation type="submission" date="2015-06" db="EMBL/GenBank/DDBJ databases">
        <title>Cloning and characterization of the uncialamcin biosynthetic gene cluster.</title>
        <authorList>
            <person name="Yan X."/>
            <person name="Huang T."/>
            <person name="Ge H."/>
            <person name="Shen B."/>
        </authorList>
    </citation>
    <scope>NUCLEOTIDE SEQUENCE [LARGE SCALE GENOMIC DNA]</scope>
    <source>
        <strain evidence="6 7">DCA2648</strain>
    </source>
</reference>
<name>A0A1Q4V3F4_9ACTN</name>
<dbReference type="GO" id="GO:0009366">
    <property type="term" value="C:enterobactin synthetase complex"/>
    <property type="evidence" value="ECO:0007669"/>
    <property type="project" value="InterPro"/>
</dbReference>
<organism evidence="6 7">
    <name type="scientific">Streptomyces uncialis</name>
    <dbReference type="NCBI Taxonomy" id="1048205"/>
    <lineage>
        <taxon>Bacteria</taxon>
        <taxon>Bacillati</taxon>
        <taxon>Actinomycetota</taxon>
        <taxon>Actinomycetes</taxon>
        <taxon>Kitasatosporales</taxon>
        <taxon>Streptomycetaceae</taxon>
        <taxon>Streptomyces</taxon>
    </lineage>
</organism>
<evidence type="ECO:0000259" key="5">
    <source>
        <dbReference type="Pfam" id="PF17837"/>
    </source>
</evidence>
<dbReference type="PANTHER" id="PTHR38096:SF1">
    <property type="entry name" value="ENTEROBACTIN SYNTHASE COMPONENT D"/>
    <property type="match status" value="1"/>
</dbReference>
<keyword evidence="3" id="KW-0460">Magnesium</keyword>
<dbReference type="InterPro" id="IPR037143">
    <property type="entry name" value="4-PPantetheinyl_Trfase_dom_sf"/>
</dbReference>
<feature type="binding site" evidence="2">
    <location>
        <position position="145"/>
    </location>
    <ligand>
        <name>CoA</name>
        <dbReference type="ChEBI" id="CHEBI:57287"/>
    </ligand>
</feature>
<feature type="binding site" evidence="2">
    <location>
        <position position="34"/>
    </location>
    <ligand>
        <name>CoA</name>
        <dbReference type="ChEBI" id="CHEBI:57287"/>
    </ligand>
</feature>
<feature type="domain" description="4'-phosphopantetheinyl transferase N-terminal" evidence="5">
    <location>
        <begin position="22"/>
        <end position="89"/>
    </location>
</feature>
<dbReference type="InterPro" id="IPR003542">
    <property type="entry name" value="Enbac_synth_compD-like"/>
</dbReference>
<dbReference type="Pfam" id="PF01648">
    <property type="entry name" value="ACPS"/>
    <property type="match status" value="1"/>
</dbReference>
<feature type="binding site" evidence="3">
    <location>
        <position position="101"/>
    </location>
    <ligand>
        <name>Mg(2+)</name>
        <dbReference type="ChEBI" id="CHEBI:18420"/>
    </ligand>
</feature>
<dbReference type="Proteomes" id="UP000186455">
    <property type="component" value="Unassembled WGS sequence"/>
</dbReference>
<feature type="binding site" evidence="2">
    <location>
        <position position="159"/>
    </location>
    <ligand>
        <name>CoA</name>
        <dbReference type="ChEBI" id="CHEBI:57287"/>
    </ligand>
</feature>
<evidence type="ECO:0000259" key="4">
    <source>
        <dbReference type="Pfam" id="PF01648"/>
    </source>
</evidence>
<evidence type="ECO:0000256" key="3">
    <source>
        <dbReference type="PIRSR" id="PIRSR603542-2"/>
    </source>
</evidence>
<keyword evidence="1" id="KW-0808">Transferase</keyword>
<sequence>MPPQVISAEAYTDPPGVFLYPEEEAVITRAVDKRRREFTTGRYCARQALTALGVTPGPLPRGERGAPVWPAGVVGSLTHCDGYRAAAVAHRSEVTSLGVDAEPHARLPDDVLGGVTLPAERDALAVLERRHPRLHWDRLLFSAKESVYKTWFPLTGAWLGFEEAEVEFLAHRADPWPAGHGPSVADVGVPGVPSVPGVPDGAAYSGEFRARLLRSGQDPDGHPLRGFEGRWRVARGLLLTAVTYRTPGAGSTSGSGV</sequence>
<dbReference type="GO" id="GO:0005886">
    <property type="term" value="C:plasma membrane"/>
    <property type="evidence" value="ECO:0007669"/>
    <property type="project" value="TreeGrafter"/>
</dbReference>
<dbReference type="PANTHER" id="PTHR38096">
    <property type="entry name" value="ENTEROBACTIN SYNTHASE COMPONENT D"/>
    <property type="match status" value="1"/>
</dbReference>
<feature type="domain" description="4'-phosphopantetheinyl transferase" evidence="4">
    <location>
        <begin position="96"/>
        <end position="171"/>
    </location>
</feature>
<dbReference type="Gene3D" id="3.90.470.20">
    <property type="entry name" value="4'-phosphopantetheinyl transferase domain"/>
    <property type="match status" value="1"/>
</dbReference>
<feature type="binding site" evidence="2">
    <location>
        <position position="42"/>
    </location>
    <ligand>
        <name>CoA</name>
        <dbReference type="ChEBI" id="CHEBI:57287"/>
    </ligand>
</feature>
<proteinExistence type="predicted"/>
<gene>
    <name evidence="6" type="ORF">AB852_24965</name>
</gene>
<keyword evidence="3" id="KW-0479">Metal-binding</keyword>